<evidence type="ECO:0000256" key="1">
    <source>
        <dbReference type="ARBA" id="ARBA00006525"/>
    </source>
</evidence>
<protein>
    <submittedName>
        <fullName evidence="3">DNA-processing protein DprA</fullName>
    </submittedName>
</protein>
<dbReference type="Pfam" id="PF02481">
    <property type="entry name" value="DNA_processg_A"/>
    <property type="match status" value="1"/>
</dbReference>
<proteinExistence type="inferred from homology"/>
<dbReference type="PANTHER" id="PTHR43022">
    <property type="entry name" value="PROTEIN SMF"/>
    <property type="match status" value="1"/>
</dbReference>
<dbReference type="InterPro" id="IPR057666">
    <property type="entry name" value="DrpA_SLOG"/>
</dbReference>
<dbReference type="EMBL" id="JBITMB010000006">
    <property type="protein sequence ID" value="MFI7443398.1"/>
    <property type="molecule type" value="Genomic_DNA"/>
</dbReference>
<dbReference type="RefSeq" id="WP_101787350.1">
    <property type="nucleotide sequence ID" value="NZ_JBITMB010000006.1"/>
</dbReference>
<keyword evidence="4" id="KW-1185">Reference proteome</keyword>
<name>A0ABW8AAJ4_9ACTN</name>
<sequence>MSSELRERAALVALLQRPGAKWAEIALSILEQGSAVAVLNGEMRIQETLFADTDPVESAITKAEHALAEWEALGIGVRTCLDEDYPSQLRGIHQMPPILFFRGRLMEERRAIAVVGTRQASENGLRIASTVARELAVNGVTVVSGLAKGIDTAAHRAALGAGGRTVAVIGTGINQFYPAENHRLQEQISREGLVISQFWPDTPPSQKTFPMRNAVMSGYAAATVVVEAPWKSGARIQARLALEHGRPVVMPDHLLEHDWARAYAERPGVHVVSSLSELLSVVERLINRLNAGPDSLPEIPAFAWSN</sequence>
<dbReference type="Gene3D" id="3.40.50.450">
    <property type="match status" value="1"/>
</dbReference>
<gene>
    <name evidence="3" type="ORF">ACIBP5_25800</name>
</gene>
<comment type="similarity">
    <text evidence="1">Belongs to the DprA/Smf family.</text>
</comment>
<dbReference type="SUPFAM" id="SSF102405">
    <property type="entry name" value="MCP/YpsA-like"/>
    <property type="match status" value="1"/>
</dbReference>
<accession>A0ABW8AAJ4</accession>
<evidence type="ECO:0000313" key="4">
    <source>
        <dbReference type="Proteomes" id="UP001612928"/>
    </source>
</evidence>
<evidence type="ECO:0000259" key="2">
    <source>
        <dbReference type="Pfam" id="PF02481"/>
    </source>
</evidence>
<organism evidence="3 4">
    <name type="scientific">Nonomuraea indica</name>
    <dbReference type="NCBI Taxonomy" id="1581193"/>
    <lineage>
        <taxon>Bacteria</taxon>
        <taxon>Bacillati</taxon>
        <taxon>Actinomycetota</taxon>
        <taxon>Actinomycetes</taxon>
        <taxon>Streptosporangiales</taxon>
        <taxon>Streptosporangiaceae</taxon>
        <taxon>Nonomuraea</taxon>
    </lineage>
</organism>
<dbReference type="Proteomes" id="UP001612928">
    <property type="component" value="Unassembled WGS sequence"/>
</dbReference>
<dbReference type="PANTHER" id="PTHR43022:SF1">
    <property type="entry name" value="PROTEIN SMF"/>
    <property type="match status" value="1"/>
</dbReference>
<feature type="domain" description="Smf/DprA SLOG" evidence="2">
    <location>
        <begin position="79"/>
        <end position="254"/>
    </location>
</feature>
<reference evidence="3 4" key="1">
    <citation type="submission" date="2024-10" db="EMBL/GenBank/DDBJ databases">
        <title>The Natural Products Discovery Center: Release of the First 8490 Sequenced Strains for Exploring Actinobacteria Biosynthetic Diversity.</title>
        <authorList>
            <person name="Kalkreuter E."/>
            <person name="Kautsar S.A."/>
            <person name="Yang D."/>
            <person name="Bader C.D."/>
            <person name="Teijaro C.N."/>
            <person name="Fluegel L."/>
            <person name="Davis C.M."/>
            <person name="Simpson J.R."/>
            <person name="Lauterbach L."/>
            <person name="Steele A.D."/>
            <person name="Gui C."/>
            <person name="Meng S."/>
            <person name="Li G."/>
            <person name="Viehrig K."/>
            <person name="Ye F."/>
            <person name="Su P."/>
            <person name="Kiefer A.F."/>
            <person name="Nichols A."/>
            <person name="Cepeda A.J."/>
            <person name="Yan W."/>
            <person name="Fan B."/>
            <person name="Jiang Y."/>
            <person name="Adhikari A."/>
            <person name="Zheng C.-J."/>
            <person name="Schuster L."/>
            <person name="Cowan T.M."/>
            <person name="Smanski M.J."/>
            <person name="Chevrette M.G."/>
            <person name="De Carvalho L.P.S."/>
            <person name="Shen B."/>
        </authorList>
    </citation>
    <scope>NUCLEOTIDE SEQUENCE [LARGE SCALE GENOMIC DNA]</scope>
    <source>
        <strain evidence="3 4">NPDC049503</strain>
    </source>
</reference>
<comment type="caution">
    <text evidence="3">The sequence shown here is derived from an EMBL/GenBank/DDBJ whole genome shotgun (WGS) entry which is preliminary data.</text>
</comment>
<evidence type="ECO:0000313" key="3">
    <source>
        <dbReference type="EMBL" id="MFI7443398.1"/>
    </source>
</evidence>
<dbReference type="InterPro" id="IPR003488">
    <property type="entry name" value="DprA"/>
</dbReference>